<proteinExistence type="predicted"/>
<comment type="caution">
    <text evidence="1">The sequence shown here is derived from an EMBL/GenBank/DDBJ whole genome shotgun (WGS) entry which is preliminary data.</text>
</comment>
<dbReference type="Gene3D" id="3.40.50.10320">
    <property type="entry name" value="LmbE-like"/>
    <property type="match status" value="1"/>
</dbReference>
<reference evidence="1 2" key="1">
    <citation type="submission" date="2022-10" db="EMBL/GenBank/DDBJ databases">
        <title>Chitinophaga nivalis PC15 sp. nov., isolated from Pyeongchang county, South Korea.</title>
        <authorList>
            <person name="Trinh H.N."/>
        </authorList>
    </citation>
    <scope>NUCLEOTIDE SEQUENCE [LARGE SCALE GENOMIC DNA]</scope>
    <source>
        <strain evidence="1 2">PC14</strain>
    </source>
</reference>
<sequence length="230" mass="26566">MKTMILEPHFDDTAYSMTGWLLLAKMPADTITVTVFTRSTFAPYAEATGVEAVSALRYAEHKAFCQQASLTAHLLGYEEAPQRGWAMEHIFDNTLGAGTEWELQQRIQHDFRLLHQRFAPDQVYAPLGICGHIDHLLVRECAAQVFPGKISYYEDLPYAGEIQPEVYDDWIHQLTQQLYPRFNRDMSSLDQRIAWLRSYRSQVAEKDIAAVRQYIHRHQGERCWSEKSGI</sequence>
<dbReference type="EMBL" id="JAPDNS010000001">
    <property type="protein sequence ID" value="MCW3485346.1"/>
    <property type="molecule type" value="Genomic_DNA"/>
</dbReference>
<dbReference type="InterPro" id="IPR003737">
    <property type="entry name" value="GlcNAc_PI_deacetylase-related"/>
</dbReference>
<dbReference type="Pfam" id="PF02585">
    <property type="entry name" value="PIG-L"/>
    <property type="match status" value="1"/>
</dbReference>
<dbReference type="RefSeq" id="WP_264731624.1">
    <property type="nucleotide sequence ID" value="NZ_JAPDNR010000001.1"/>
</dbReference>
<dbReference type="Proteomes" id="UP001207742">
    <property type="component" value="Unassembled WGS sequence"/>
</dbReference>
<name>A0ABT3IN67_9BACT</name>
<accession>A0ABT3IN67</accession>
<evidence type="ECO:0000313" key="1">
    <source>
        <dbReference type="EMBL" id="MCW3485346.1"/>
    </source>
</evidence>
<dbReference type="InterPro" id="IPR024078">
    <property type="entry name" value="LmbE-like_dom_sf"/>
</dbReference>
<organism evidence="1 2">
    <name type="scientific">Chitinophaga nivalis</name>
    <dbReference type="NCBI Taxonomy" id="2991709"/>
    <lineage>
        <taxon>Bacteria</taxon>
        <taxon>Pseudomonadati</taxon>
        <taxon>Bacteroidota</taxon>
        <taxon>Chitinophagia</taxon>
        <taxon>Chitinophagales</taxon>
        <taxon>Chitinophagaceae</taxon>
        <taxon>Chitinophaga</taxon>
    </lineage>
</organism>
<dbReference type="SUPFAM" id="SSF102588">
    <property type="entry name" value="LmbE-like"/>
    <property type="match status" value="1"/>
</dbReference>
<keyword evidence="2" id="KW-1185">Reference proteome</keyword>
<protein>
    <submittedName>
        <fullName evidence="1">PIG-L family deacetylase</fullName>
    </submittedName>
</protein>
<evidence type="ECO:0000313" key="2">
    <source>
        <dbReference type="Proteomes" id="UP001207742"/>
    </source>
</evidence>
<gene>
    <name evidence="1" type="ORF">OL497_15655</name>
</gene>